<keyword evidence="1" id="KW-0479">Metal-binding</keyword>
<comment type="caution">
    <text evidence="4">The sequence shown here is derived from an EMBL/GenBank/DDBJ whole genome shotgun (WGS) entry which is preliminary data.</text>
</comment>
<dbReference type="AlphaFoldDB" id="A0AAV1XG14"/>
<protein>
    <recommendedName>
        <fullName evidence="3">RING-type domain-containing protein</fullName>
    </recommendedName>
</protein>
<evidence type="ECO:0000259" key="3">
    <source>
        <dbReference type="PROSITE" id="PS50089"/>
    </source>
</evidence>
<dbReference type="PANTHER" id="PTHR22765">
    <property type="entry name" value="RING FINGER AND PROTEASE ASSOCIATED DOMAIN-CONTAINING"/>
    <property type="match status" value="1"/>
</dbReference>
<dbReference type="PROSITE" id="PS50089">
    <property type="entry name" value="ZF_RING_2"/>
    <property type="match status" value="1"/>
</dbReference>
<keyword evidence="5" id="KW-1185">Reference proteome</keyword>
<keyword evidence="1" id="KW-0862">Zinc</keyword>
<feature type="domain" description="RING-type" evidence="3">
    <location>
        <begin position="143"/>
        <end position="183"/>
    </location>
</feature>
<organism evidence="4 5">
    <name type="scientific">Lupinus luteus</name>
    <name type="common">European yellow lupine</name>
    <dbReference type="NCBI Taxonomy" id="3873"/>
    <lineage>
        <taxon>Eukaryota</taxon>
        <taxon>Viridiplantae</taxon>
        <taxon>Streptophyta</taxon>
        <taxon>Embryophyta</taxon>
        <taxon>Tracheophyta</taxon>
        <taxon>Spermatophyta</taxon>
        <taxon>Magnoliopsida</taxon>
        <taxon>eudicotyledons</taxon>
        <taxon>Gunneridae</taxon>
        <taxon>Pentapetalae</taxon>
        <taxon>rosids</taxon>
        <taxon>fabids</taxon>
        <taxon>Fabales</taxon>
        <taxon>Fabaceae</taxon>
        <taxon>Papilionoideae</taxon>
        <taxon>50 kb inversion clade</taxon>
        <taxon>genistoids sensu lato</taxon>
        <taxon>core genistoids</taxon>
        <taxon>Genisteae</taxon>
        <taxon>Lupinus</taxon>
    </lineage>
</organism>
<accession>A0AAV1XG14</accession>
<dbReference type="Pfam" id="PF13639">
    <property type="entry name" value="zf-RING_2"/>
    <property type="match status" value="1"/>
</dbReference>
<dbReference type="GO" id="GO:0006511">
    <property type="term" value="P:ubiquitin-dependent protein catabolic process"/>
    <property type="evidence" value="ECO:0007669"/>
    <property type="project" value="TreeGrafter"/>
</dbReference>
<evidence type="ECO:0000256" key="1">
    <source>
        <dbReference type="PROSITE-ProRule" id="PRU00175"/>
    </source>
</evidence>
<dbReference type="GO" id="GO:0008270">
    <property type="term" value="F:zinc ion binding"/>
    <property type="evidence" value="ECO:0007669"/>
    <property type="project" value="UniProtKB-KW"/>
</dbReference>
<proteinExistence type="predicted"/>
<dbReference type="SMART" id="SM00184">
    <property type="entry name" value="RING"/>
    <property type="match status" value="1"/>
</dbReference>
<keyword evidence="1" id="KW-0863">Zinc-finger</keyword>
<dbReference type="EMBL" id="CAXHTB010000014">
    <property type="protein sequence ID" value="CAL0320160.1"/>
    <property type="molecule type" value="Genomic_DNA"/>
</dbReference>
<dbReference type="InterPro" id="IPR051826">
    <property type="entry name" value="E3_ubiquitin-ligase_domain"/>
</dbReference>
<evidence type="ECO:0000313" key="5">
    <source>
        <dbReference type="Proteomes" id="UP001497480"/>
    </source>
</evidence>
<dbReference type="Gene3D" id="3.30.40.10">
    <property type="entry name" value="Zinc/RING finger domain, C3HC4 (zinc finger)"/>
    <property type="match status" value="1"/>
</dbReference>
<dbReference type="InterPro" id="IPR001841">
    <property type="entry name" value="Znf_RING"/>
</dbReference>
<sequence length="189" mass="21941">MAGMLPGVESARRRRFHHSGGCLDSPSFSPHNSTRRSSFCLYAKNHELLLPSFSSWILNTQQRSMFKQTNPDENIVGAAREAKQRLDEKFKQQRKSENKRQNTYIEGRRRSQEELQNYGSKKSGLRKFSWTKLSMKALEQEDCAVCLESLKDGETLIHLHCEHRFHSRCLKPWLDKNSCPCCRTTIIPP</sequence>
<dbReference type="InterPro" id="IPR013083">
    <property type="entry name" value="Znf_RING/FYVE/PHD"/>
</dbReference>
<evidence type="ECO:0000256" key="2">
    <source>
        <dbReference type="SAM" id="MobiDB-lite"/>
    </source>
</evidence>
<dbReference type="SUPFAM" id="SSF57850">
    <property type="entry name" value="RING/U-box"/>
    <property type="match status" value="1"/>
</dbReference>
<dbReference type="GO" id="GO:0061630">
    <property type="term" value="F:ubiquitin protein ligase activity"/>
    <property type="evidence" value="ECO:0007669"/>
    <property type="project" value="TreeGrafter"/>
</dbReference>
<name>A0AAV1XG14_LUPLU</name>
<dbReference type="Proteomes" id="UP001497480">
    <property type="component" value="Unassembled WGS sequence"/>
</dbReference>
<dbReference type="PANTHER" id="PTHR22765:SF303">
    <property type="entry name" value="RING-TYPE DOMAIN-CONTAINING PROTEIN"/>
    <property type="match status" value="1"/>
</dbReference>
<evidence type="ECO:0000313" key="4">
    <source>
        <dbReference type="EMBL" id="CAL0320160.1"/>
    </source>
</evidence>
<reference evidence="4 5" key="1">
    <citation type="submission" date="2024-03" db="EMBL/GenBank/DDBJ databases">
        <authorList>
            <person name="Martinez-Hernandez J."/>
        </authorList>
    </citation>
    <scope>NUCLEOTIDE SEQUENCE [LARGE SCALE GENOMIC DNA]</scope>
</reference>
<feature type="region of interest" description="Disordered" evidence="2">
    <location>
        <begin position="88"/>
        <end position="118"/>
    </location>
</feature>
<gene>
    <name evidence="4" type="ORF">LLUT_LOCUS21220</name>
</gene>
<feature type="compositionally biased region" description="Basic and acidic residues" evidence="2">
    <location>
        <begin position="88"/>
        <end position="113"/>
    </location>
</feature>